<dbReference type="Pfam" id="PF01637">
    <property type="entry name" value="ATPase_2"/>
    <property type="match status" value="1"/>
</dbReference>
<dbReference type="Gene3D" id="3.40.50.300">
    <property type="entry name" value="P-loop containing nucleotide triphosphate hydrolases"/>
    <property type="match status" value="1"/>
</dbReference>
<dbReference type="Proteomes" id="UP000001694">
    <property type="component" value="Chromosome"/>
</dbReference>
<dbReference type="EMBL" id="CP001014">
    <property type="protein sequence ID" value="ACB39330.1"/>
    <property type="molecule type" value="Genomic_DNA"/>
</dbReference>
<sequence length="339" mass="37835">MVRVKLRFAGGLQVVFSDRERALRQVEELAERGTHKPVLIYGPEGCGKTALLRQAFEILKEWGYGVIYYSPAEWAGGRLLTTEDLRELARGVAEVLNLPAAVLDKLLELAARAVRLGRGRVAVLLDDVFQAVGVDRAEHLVKALLNFIEYPPRDYERVVVLAASSEGTTRRRVGRHRWAELRVMWNMPRAGFGELLSQIPPPKPDLDTAWRLTGGNPDLAGELAAGGWDVGWAVAKIAAERRIRELAASLSQRQRAVLQEALEDPDAVEKHMAEEGAEALKLVEALVDRNLIIDWLPEREGRLWIDEPPPERDPVIGVGKSFAWQTPLHREAVRKALTP</sequence>
<gene>
    <name evidence="2" type="ordered locus">Tneu_0382</name>
</gene>
<dbReference type="OrthoDB" id="25948at2157"/>
<dbReference type="InterPro" id="IPR011579">
    <property type="entry name" value="ATPase_dom"/>
</dbReference>
<dbReference type="HOGENOM" id="CLU_070505_0_0_2"/>
<name>B1YBU6_PYRNV</name>
<dbReference type="GeneID" id="6166113"/>
<dbReference type="SUPFAM" id="SSF52540">
    <property type="entry name" value="P-loop containing nucleoside triphosphate hydrolases"/>
    <property type="match status" value="1"/>
</dbReference>
<dbReference type="InterPro" id="IPR003593">
    <property type="entry name" value="AAA+_ATPase"/>
</dbReference>
<reference evidence="2" key="1">
    <citation type="submission" date="2008-03" db="EMBL/GenBank/DDBJ databases">
        <title>Complete sequence of Thermoproteus neutrophilus V24Sta.</title>
        <authorList>
            <consortium name="US DOE Joint Genome Institute"/>
            <person name="Copeland A."/>
            <person name="Lucas S."/>
            <person name="Lapidus A."/>
            <person name="Glavina del Rio T."/>
            <person name="Dalin E."/>
            <person name="Tice H."/>
            <person name="Bruce D."/>
            <person name="Goodwin L."/>
            <person name="Pitluck S."/>
            <person name="Sims D."/>
            <person name="Brettin T."/>
            <person name="Detter J.C."/>
            <person name="Han C."/>
            <person name="Kuske C.R."/>
            <person name="Schmutz J."/>
            <person name="Larimer F."/>
            <person name="Land M."/>
            <person name="Hauser L."/>
            <person name="Kyrpides N."/>
            <person name="Mikhailova N."/>
            <person name="Biddle J.F."/>
            <person name="Zhang Z."/>
            <person name="Fitz-Gibbon S.T."/>
            <person name="Lowe T.M."/>
            <person name="Saltikov C."/>
            <person name="House C.H."/>
            <person name="Richardson P."/>
        </authorList>
    </citation>
    <scope>NUCLEOTIDE SEQUENCE [LARGE SCALE GENOMIC DNA]</scope>
    <source>
        <strain evidence="2">V24Sta</strain>
    </source>
</reference>
<dbReference type="eggNOG" id="arCOG03408">
    <property type="taxonomic scope" value="Archaea"/>
</dbReference>
<protein>
    <recommendedName>
        <fullName evidence="1">AAA+ ATPase domain-containing protein</fullName>
    </recommendedName>
</protein>
<dbReference type="RefSeq" id="WP_012349750.1">
    <property type="nucleotide sequence ID" value="NC_010525.1"/>
</dbReference>
<evidence type="ECO:0000313" key="2">
    <source>
        <dbReference type="EMBL" id="ACB39330.1"/>
    </source>
</evidence>
<evidence type="ECO:0000259" key="1">
    <source>
        <dbReference type="SMART" id="SM00382"/>
    </source>
</evidence>
<dbReference type="InterPro" id="IPR027417">
    <property type="entry name" value="P-loop_NTPase"/>
</dbReference>
<feature type="domain" description="AAA+ ATPase" evidence="1">
    <location>
        <begin position="34"/>
        <end position="183"/>
    </location>
</feature>
<proteinExistence type="predicted"/>
<dbReference type="SMART" id="SM00382">
    <property type="entry name" value="AAA"/>
    <property type="match status" value="1"/>
</dbReference>
<evidence type="ECO:0000313" key="3">
    <source>
        <dbReference type="Proteomes" id="UP000001694"/>
    </source>
</evidence>
<dbReference type="CDD" id="cd00009">
    <property type="entry name" value="AAA"/>
    <property type="match status" value="1"/>
</dbReference>
<accession>B1YBU6</accession>
<keyword evidence="3" id="KW-1185">Reference proteome</keyword>
<dbReference type="KEGG" id="tne:Tneu_0382"/>
<organism evidence="2 3">
    <name type="scientific">Pyrobaculum neutrophilum (strain DSM 2338 / JCM 9278 / NBRC 100436 / V24Sta)</name>
    <name type="common">Thermoproteus neutrophilus</name>
    <dbReference type="NCBI Taxonomy" id="444157"/>
    <lineage>
        <taxon>Archaea</taxon>
        <taxon>Thermoproteota</taxon>
        <taxon>Thermoprotei</taxon>
        <taxon>Thermoproteales</taxon>
        <taxon>Thermoproteaceae</taxon>
        <taxon>Pyrobaculum</taxon>
    </lineage>
</organism>
<dbReference type="AlphaFoldDB" id="B1YBU6"/>
<dbReference type="GO" id="GO:0005524">
    <property type="term" value="F:ATP binding"/>
    <property type="evidence" value="ECO:0007669"/>
    <property type="project" value="InterPro"/>
</dbReference>